<proteinExistence type="inferred from homology"/>
<keyword evidence="5" id="KW-0489">Methyltransferase</keyword>
<dbReference type="InterPro" id="IPR023368">
    <property type="entry name" value="UPF0066_cons_site"/>
</dbReference>
<accession>A0A2U2AHK0</accession>
<keyword evidence="6" id="KW-1185">Reference proteome</keyword>
<keyword evidence="1" id="KW-0949">S-adenosyl-L-methionine</keyword>
<dbReference type="Pfam" id="PF18389">
    <property type="entry name" value="TrmO_C"/>
    <property type="match status" value="1"/>
</dbReference>
<dbReference type="Proteomes" id="UP000245020">
    <property type="component" value="Unassembled WGS sequence"/>
</dbReference>
<feature type="region of interest" description="Disordered" evidence="3">
    <location>
        <begin position="181"/>
        <end position="206"/>
    </location>
</feature>
<sequence>MEDSLRENPHYRREIEAIALVESCFPEKFGVPRQAGIAPSAEGIIRFLPPYNHPHYIEGIEHYSHLWLTFGFHQNQWNGKAKVRPQRLGGNERMGVFATRSSFRPNGLGLSAVKLESVDYQAMTLTVSGLDLIDGTPIYCIKPYIPFADAIMSATSTFAVDPPQKWPLLWSCDAKTAVIKENSSSEESTIPESTIPESTTSKSATTSMTQGQLYSLIEEVVGQNPIPQFHQDYARIYGVSIAGFNIRFRHIPWENLDSLNGVVDATTLSEMQQRAALMNRKIEYSESDKIPESCIVILEVASESTN</sequence>
<evidence type="ECO:0000313" key="5">
    <source>
        <dbReference type="EMBL" id="PWD82138.1"/>
    </source>
</evidence>
<dbReference type="PROSITE" id="PS01318">
    <property type="entry name" value="TSAA_1"/>
    <property type="match status" value="1"/>
</dbReference>
<feature type="domain" description="TsaA-like" evidence="4">
    <location>
        <begin position="15"/>
        <end position="153"/>
    </location>
</feature>
<dbReference type="AlphaFoldDB" id="A0A2U2AHK0"/>
<feature type="compositionally biased region" description="Low complexity" evidence="3">
    <location>
        <begin position="185"/>
        <end position="206"/>
    </location>
</feature>
<evidence type="ECO:0000256" key="2">
    <source>
        <dbReference type="ARBA" id="ARBA00033753"/>
    </source>
</evidence>
<dbReference type="Pfam" id="PF01980">
    <property type="entry name" value="TrmO_N"/>
    <property type="match status" value="1"/>
</dbReference>
<dbReference type="EMBL" id="QEWQ01000001">
    <property type="protein sequence ID" value="PWD82138.1"/>
    <property type="molecule type" value="Genomic_DNA"/>
</dbReference>
<dbReference type="InterPro" id="IPR036413">
    <property type="entry name" value="YaeB-like_sf"/>
</dbReference>
<evidence type="ECO:0000259" key="4">
    <source>
        <dbReference type="PROSITE" id="PS51668"/>
    </source>
</evidence>
<dbReference type="Gene3D" id="3.30.2310.10">
    <property type="entry name" value="YaeB-like"/>
    <property type="match status" value="1"/>
</dbReference>
<dbReference type="OrthoDB" id="9804309at2"/>
<dbReference type="InterPro" id="IPR036414">
    <property type="entry name" value="YaeB_N_sf"/>
</dbReference>
<organism evidence="5 6">
    <name type="scientific">Ignatzschineria ureiclastica</name>
    <dbReference type="NCBI Taxonomy" id="472582"/>
    <lineage>
        <taxon>Bacteria</taxon>
        <taxon>Pseudomonadati</taxon>
        <taxon>Pseudomonadota</taxon>
        <taxon>Gammaproteobacteria</taxon>
        <taxon>Cardiobacteriales</taxon>
        <taxon>Ignatzschineriaceae</taxon>
        <taxon>Ignatzschineria</taxon>
    </lineage>
</organism>
<dbReference type="InterPro" id="IPR023370">
    <property type="entry name" value="TrmO-like_N"/>
</dbReference>
<dbReference type="GO" id="GO:0032259">
    <property type="term" value="P:methylation"/>
    <property type="evidence" value="ECO:0007669"/>
    <property type="project" value="UniProtKB-KW"/>
</dbReference>
<reference evidence="6" key="1">
    <citation type="submission" date="2018-05" db="EMBL/GenBank/DDBJ databases">
        <title>Ignatzschineria dubaiensis sp. nov., isolated from necrotic foot tissues of dromedaries (Camelus dromedarius) and associated maggots in Dubai, United Arab Emirates.</title>
        <authorList>
            <person name="Tsang C.C."/>
            <person name="Tang J.Y.M."/>
            <person name="Fong J.Y.H."/>
            <person name="Kinne J."/>
            <person name="Lee H.H."/>
            <person name="Joseph M."/>
            <person name="Jose S."/>
            <person name="Schuster R.K."/>
            <person name="Tang Y."/>
            <person name="Sivakumar S."/>
            <person name="Chen J.H.K."/>
            <person name="Teng J.L.L."/>
            <person name="Lau S.K.P."/>
            <person name="Wernery U."/>
            <person name="Woo P.C.Y."/>
        </authorList>
    </citation>
    <scope>NUCLEOTIDE SEQUENCE [LARGE SCALE GENOMIC DNA]</scope>
    <source>
        <strain evidence="6">KCTC 22644</strain>
    </source>
</reference>
<dbReference type="PROSITE" id="PS51668">
    <property type="entry name" value="TSAA_2"/>
    <property type="match status" value="1"/>
</dbReference>
<dbReference type="PANTHER" id="PTHR12818">
    <property type="entry name" value="TRNA (ADENINE(37)-N6)-METHYLTRANSFERASE"/>
    <property type="match status" value="1"/>
</dbReference>
<evidence type="ECO:0000256" key="1">
    <source>
        <dbReference type="ARBA" id="ARBA00022691"/>
    </source>
</evidence>
<comment type="similarity">
    <text evidence="2">Belongs to the tRNA methyltransferase O family.</text>
</comment>
<protein>
    <submittedName>
        <fullName evidence="5">tRNA (N6-threonylcarbamoyladenosine(37)-N6)-methyltransferase TrmO</fullName>
    </submittedName>
</protein>
<dbReference type="CDD" id="cd09281">
    <property type="entry name" value="UPF0066"/>
    <property type="match status" value="1"/>
</dbReference>
<dbReference type="InterPro" id="IPR041369">
    <property type="entry name" value="TrmO_C"/>
</dbReference>
<dbReference type="GO" id="GO:0089715">
    <property type="term" value="F:tRNA (L-threonylcarbamoyladenosine(37)-C2) methyltransferase activity"/>
    <property type="evidence" value="ECO:0007669"/>
    <property type="project" value="TreeGrafter"/>
</dbReference>
<dbReference type="PANTHER" id="PTHR12818:SF0">
    <property type="entry name" value="TRNA (ADENINE(37)-N6)-METHYLTRANSFERASE"/>
    <property type="match status" value="1"/>
</dbReference>
<dbReference type="Gene3D" id="2.40.30.70">
    <property type="entry name" value="YaeB-like"/>
    <property type="match status" value="1"/>
</dbReference>
<evidence type="ECO:0000313" key="6">
    <source>
        <dbReference type="Proteomes" id="UP000245020"/>
    </source>
</evidence>
<dbReference type="SUPFAM" id="SSF118196">
    <property type="entry name" value="YaeB-like"/>
    <property type="match status" value="1"/>
</dbReference>
<dbReference type="RefSeq" id="WP_109188732.1">
    <property type="nucleotide sequence ID" value="NZ_QEWQ01000001.1"/>
</dbReference>
<dbReference type="InterPro" id="IPR040372">
    <property type="entry name" value="YaeB-like"/>
</dbReference>
<dbReference type="NCBIfam" id="TIGR00104">
    <property type="entry name" value="tRNA_TsaA"/>
    <property type="match status" value="1"/>
</dbReference>
<comment type="caution">
    <text evidence="5">The sequence shown here is derived from an EMBL/GenBank/DDBJ whole genome shotgun (WGS) entry which is preliminary data.</text>
</comment>
<keyword evidence="5" id="KW-0808">Transferase</keyword>
<name>A0A2U2AHK0_9GAMM</name>
<gene>
    <name evidence="5" type="primary">tsaA</name>
    <name evidence="5" type="ORF">DC083_00655</name>
</gene>
<evidence type="ECO:0000256" key="3">
    <source>
        <dbReference type="SAM" id="MobiDB-lite"/>
    </source>
</evidence>